<evidence type="ECO:0000313" key="3">
    <source>
        <dbReference type="Proteomes" id="UP000176568"/>
    </source>
</evidence>
<dbReference type="STRING" id="1797247.A2419_03295"/>
<name>A0A1F4Y4H8_9BACT</name>
<dbReference type="InterPro" id="IPR029063">
    <property type="entry name" value="SAM-dependent_MTases_sf"/>
</dbReference>
<feature type="domain" description="Methyltransferase" evidence="1">
    <location>
        <begin position="144"/>
        <end position="264"/>
    </location>
</feature>
<reference evidence="2 3" key="1">
    <citation type="journal article" date="2016" name="Nat. Commun.">
        <title>Thousands of microbial genomes shed light on interconnected biogeochemical processes in an aquifer system.</title>
        <authorList>
            <person name="Anantharaman K."/>
            <person name="Brown C.T."/>
            <person name="Hug L.A."/>
            <person name="Sharon I."/>
            <person name="Castelle C.J."/>
            <person name="Probst A.J."/>
            <person name="Thomas B.C."/>
            <person name="Singh A."/>
            <person name="Wilkins M.J."/>
            <person name="Karaoz U."/>
            <person name="Brodie E.L."/>
            <person name="Williams K.H."/>
            <person name="Hubbard S.S."/>
            <person name="Banfield J.F."/>
        </authorList>
    </citation>
    <scope>NUCLEOTIDE SEQUENCE [LARGE SCALE GENOMIC DNA]</scope>
</reference>
<dbReference type="InterPro" id="IPR025714">
    <property type="entry name" value="Methyltranfer_dom"/>
</dbReference>
<evidence type="ECO:0000313" key="2">
    <source>
        <dbReference type="EMBL" id="OGC88758.1"/>
    </source>
</evidence>
<dbReference type="EMBL" id="MEXB01000004">
    <property type="protein sequence ID" value="OGC88758.1"/>
    <property type="molecule type" value="Genomic_DNA"/>
</dbReference>
<dbReference type="Gene3D" id="3.40.50.150">
    <property type="entry name" value="Vaccinia Virus protein VP39"/>
    <property type="match status" value="1"/>
</dbReference>
<dbReference type="SUPFAM" id="SSF53335">
    <property type="entry name" value="S-adenosyl-L-methionine-dependent methyltransferases"/>
    <property type="match status" value="1"/>
</dbReference>
<accession>A0A1F4Y4H8</accession>
<protein>
    <recommendedName>
        <fullName evidence="1">Methyltransferase domain-containing protein</fullName>
    </recommendedName>
</protein>
<dbReference type="AlphaFoldDB" id="A0A1F4Y4H8"/>
<comment type="caution">
    <text evidence="2">The sequence shown here is derived from an EMBL/GenBank/DDBJ whole genome shotgun (WGS) entry which is preliminary data.</text>
</comment>
<organism evidence="2 3">
    <name type="scientific">Candidatus Adlerbacteria bacterium RIFOXYC1_FULL_48_26</name>
    <dbReference type="NCBI Taxonomy" id="1797247"/>
    <lineage>
        <taxon>Bacteria</taxon>
        <taxon>Candidatus Adleribacteriota</taxon>
    </lineage>
</organism>
<gene>
    <name evidence="2" type="ORF">A2419_03295</name>
</gene>
<evidence type="ECO:0000259" key="1">
    <source>
        <dbReference type="Pfam" id="PF13847"/>
    </source>
</evidence>
<dbReference type="CDD" id="cd02440">
    <property type="entry name" value="AdoMet_MTases"/>
    <property type="match status" value="1"/>
</dbReference>
<dbReference type="Proteomes" id="UP000176568">
    <property type="component" value="Unassembled WGS sequence"/>
</dbReference>
<sequence length="281" mass="32474">MGAMTDIEQDFIEFVADRNNETVEATRVRYEASKAYLNFGSKEFSAHGSANSQILQVFFNDQSEKSLFESYRHHAYEDMLRMLSYSFEKPATIKGYVKTLVKAVKKGDWAKITSFLSRFKKRHVNGEKKISKAEWLLGAYSAPTVLDYGCGIASLSFEMAKHSPQSKIILVDLDTVKLDFVEFRFKKHGISYEIVRIQEHNQYPELPRHTICIATDVLEHLHEPLVAYAHIRDSMEQGGVLYGNFENHKEEMFHVHADMKDVREAVAKDYDEVDRGLYQKR</sequence>
<dbReference type="Pfam" id="PF13847">
    <property type="entry name" value="Methyltransf_31"/>
    <property type="match status" value="1"/>
</dbReference>
<proteinExistence type="predicted"/>